<organism evidence="1 2">
    <name type="scientific">Phormidium nigroviride PCC 7112</name>
    <dbReference type="NCBI Taxonomy" id="179408"/>
    <lineage>
        <taxon>Bacteria</taxon>
        <taxon>Bacillati</taxon>
        <taxon>Cyanobacteriota</taxon>
        <taxon>Cyanophyceae</taxon>
        <taxon>Oscillatoriophycideae</taxon>
        <taxon>Oscillatoriales</taxon>
        <taxon>Oscillatoriaceae</taxon>
        <taxon>Phormidium</taxon>
    </lineage>
</organism>
<dbReference type="Gene3D" id="2.30.130.30">
    <property type="entry name" value="Hypothetical protein"/>
    <property type="match status" value="1"/>
</dbReference>
<evidence type="ECO:0000313" key="1">
    <source>
        <dbReference type="EMBL" id="AFZ10887.1"/>
    </source>
</evidence>
<dbReference type="Proteomes" id="UP000010478">
    <property type="component" value="Plasmid pOSC7112.03"/>
</dbReference>
<name>K9VTS6_9CYAN</name>
<dbReference type="KEGG" id="oni:Osc7112_6801"/>
<dbReference type="HOGENOM" id="CLU_1738685_0_0_3"/>
<dbReference type="OrthoDB" id="9800495at2"/>
<protein>
    <recommendedName>
        <fullName evidence="3">ASCH domain-containing protein</fullName>
    </recommendedName>
</protein>
<evidence type="ECO:0008006" key="3">
    <source>
        <dbReference type="Google" id="ProtNLM"/>
    </source>
</evidence>
<accession>K9VTS6</accession>
<dbReference type="AlphaFoldDB" id="K9VTS6"/>
<keyword evidence="1" id="KW-0614">Plasmid</keyword>
<keyword evidence="2" id="KW-1185">Reference proteome</keyword>
<geneLocation type="plasmid" evidence="1 2">
    <name>pOSC7112.03</name>
</geneLocation>
<sequence>MNNPSSTYLISVRPTWADAFFLDRNPKTIELRKGSFGASLKPGDNIAIYATMPTAEVLGIVRVLKRERLPLDRLWRASEQGQLARVSRQQFDAYYANQESGVGVWVGAAELFPSPIELCRLRQNWGRRWQPPQQIQQLTDDRMAALNIDR</sequence>
<proteinExistence type="predicted"/>
<dbReference type="RefSeq" id="WP_015179851.1">
    <property type="nucleotide sequence ID" value="NC_019731.1"/>
</dbReference>
<reference evidence="1 2" key="1">
    <citation type="submission" date="2012-05" db="EMBL/GenBank/DDBJ databases">
        <title>Finished plasmid 3 of genome of Oscillatoria sp. PCC 7112.</title>
        <authorList>
            <consortium name="US DOE Joint Genome Institute"/>
            <person name="Gugger M."/>
            <person name="Coursin T."/>
            <person name="Rippka R."/>
            <person name="Tandeau De Marsac N."/>
            <person name="Huntemann M."/>
            <person name="Wei C.-L."/>
            <person name="Han J."/>
            <person name="Detter J.C."/>
            <person name="Han C."/>
            <person name="Tapia R."/>
            <person name="Davenport K."/>
            <person name="Daligault H."/>
            <person name="Erkkila T."/>
            <person name="Gu W."/>
            <person name="Munk A.C.C."/>
            <person name="Teshima H."/>
            <person name="Xu Y."/>
            <person name="Chain P."/>
            <person name="Chen A."/>
            <person name="Krypides N."/>
            <person name="Mavromatis K."/>
            <person name="Markowitz V."/>
            <person name="Szeto E."/>
            <person name="Ivanova N."/>
            <person name="Mikhailova N."/>
            <person name="Ovchinnikova G."/>
            <person name="Pagani I."/>
            <person name="Pati A."/>
            <person name="Goodwin L."/>
            <person name="Peters L."/>
            <person name="Pitluck S."/>
            <person name="Woyke T."/>
            <person name="Kerfeld C."/>
        </authorList>
    </citation>
    <scope>NUCLEOTIDE SEQUENCE [LARGE SCALE GENOMIC DNA]</scope>
    <source>
        <strain evidence="1 2">PCC 7112</strain>
        <plasmid evidence="1 2">pOSC7112.03</plasmid>
    </source>
</reference>
<dbReference type="EMBL" id="CP003617">
    <property type="protein sequence ID" value="AFZ10887.1"/>
    <property type="molecule type" value="Genomic_DNA"/>
</dbReference>
<gene>
    <name evidence="1" type="ORF">Osc7112_6801</name>
</gene>
<evidence type="ECO:0000313" key="2">
    <source>
        <dbReference type="Proteomes" id="UP000010478"/>
    </source>
</evidence>